<protein>
    <submittedName>
        <fullName evidence="2">F-box protein</fullName>
    </submittedName>
</protein>
<proteinExistence type="predicted"/>
<reference evidence="2 3" key="1">
    <citation type="submission" date="2021-08" db="EMBL/GenBank/DDBJ databases">
        <title>Draft Genome Sequence of Phanerochaete sordida strain YK-624.</title>
        <authorList>
            <person name="Mori T."/>
            <person name="Dohra H."/>
            <person name="Suzuki T."/>
            <person name="Kawagishi H."/>
            <person name="Hirai H."/>
        </authorList>
    </citation>
    <scope>NUCLEOTIDE SEQUENCE [LARGE SCALE GENOMIC DNA]</scope>
    <source>
        <strain evidence="2 3">YK-624</strain>
    </source>
</reference>
<organism evidence="2 3">
    <name type="scientific">Phanerochaete sordida</name>
    <dbReference type="NCBI Taxonomy" id="48140"/>
    <lineage>
        <taxon>Eukaryota</taxon>
        <taxon>Fungi</taxon>
        <taxon>Dikarya</taxon>
        <taxon>Basidiomycota</taxon>
        <taxon>Agaricomycotina</taxon>
        <taxon>Agaricomycetes</taxon>
        <taxon>Polyporales</taxon>
        <taxon>Phanerochaetaceae</taxon>
        <taxon>Phanerochaete</taxon>
    </lineage>
</organism>
<keyword evidence="3" id="KW-1185">Reference proteome</keyword>
<dbReference type="Proteomes" id="UP000703269">
    <property type="component" value="Unassembled WGS sequence"/>
</dbReference>
<dbReference type="InterPro" id="IPR036047">
    <property type="entry name" value="F-box-like_dom_sf"/>
</dbReference>
<dbReference type="SMART" id="SM00256">
    <property type="entry name" value="FBOX"/>
    <property type="match status" value="1"/>
</dbReference>
<dbReference type="EMBL" id="BPQB01000033">
    <property type="protein sequence ID" value="GJE93544.1"/>
    <property type="molecule type" value="Genomic_DNA"/>
</dbReference>
<dbReference type="SUPFAM" id="SSF81383">
    <property type="entry name" value="F-box domain"/>
    <property type="match status" value="1"/>
</dbReference>
<dbReference type="PROSITE" id="PS50181">
    <property type="entry name" value="FBOX"/>
    <property type="match status" value="1"/>
</dbReference>
<sequence>MAQQAIPDAARLPSFHPEISRASRIFKEKKQKQTKPRAPAKRPGKLGIFLDLPEEVFLQVACHLGSKDLLNLVDVCQRFRDVLLRPGHRYAWVSARQNMPDGLPGPHPWMSEPEYAQALFRRVCTACTVGFSDELDYASMDRFCLACRKANYARGSTLLRRKIYAGVREDASFKTLVMPFYPTEKLLQTSDGQNVDAMEFHYYKPEFDAVHAQYETARSQGPQALQDFIAARRGVVTTKLQHAAATHGWSVRHRERREDTAEALKEKFEACVIERLEAEGYRVADFPPADKTEWRNLISQRKTMSERIWGNLLPQLKEAIEIERTARQRAERENELRTIYQAFLTRLTPHMLMYFPTPQRIPKYEPLQLHLGGPNIDIPVTEARFVETMLPILNSETRGSFACTILWYAQGLGVDTSTLAAKVAFIRQWRGLSYAARCMLRTPSLSLTPARMLHYHECLSEPGSLAPDVASYYKLVPDPTCALQVLGAIGLPSNIRYDAISHRLICTCGDPTFLQPAPFSDLVTHIWRENSWYQAFVKHSQNDPELLHQAVNIHSLMPYRGFLVQCPPHLHTPVAAGVPAPSDGQLLELLDDKVKCEICDRVAQPIWDLTDRRTVCQEMTGRVFLHHFRTKHGREPRWEDAVVKM</sequence>
<evidence type="ECO:0000259" key="1">
    <source>
        <dbReference type="PROSITE" id="PS50181"/>
    </source>
</evidence>
<accession>A0A9P3GH59</accession>
<evidence type="ECO:0000313" key="3">
    <source>
        <dbReference type="Proteomes" id="UP000703269"/>
    </source>
</evidence>
<evidence type="ECO:0000313" key="2">
    <source>
        <dbReference type="EMBL" id="GJE93544.1"/>
    </source>
</evidence>
<feature type="domain" description="F-box" evidence="1">
    <location>
        <begin position="46"/>
        <end position="95"/>
    </location>
</feature>
<dbReference type="Pfam" id="PF12937">
    <property type="entry name" value="F-box-like"/>
    <property type="match status" value="1"/>
</dbReference>
<comment type="caution">
    <text evidence="2">The sequence shown here is derived from an EMBL/GenBank/DDBJ whole genome shotgun (WGS) entry which is preliminary data.</text>
</comment>
<dbReference type="InterPro" id="IPR001810">
    <property type="entry name" value="F-box_dom"/>
</dbReference>
<dbReference type="OrthoDB" id="2751682at2759"/>
<gene>
    <name evidence="2" type="ORF">PsYK624_097030</name>
</gene>
<dbReference type="AlphaFoldDB" id="A0A9P3GH59"/>
<name>A0A9P3GH59_9APHY</name>